<dbReference type="EMBL" id="MWIO01000003">
    <property type="protein sequence ID" value="THD09985.1"/>
    <property type="molecule type" value="Genomic_DNA"/>
</dbReference>
<gene>
    <name evidence="2" type="ORF">B1991_00730</name>
</gene>
<dbReference type="RefSeq" id="WP_136256789.1">
    <property type="nucleotide sequence ID" value="NZ_MWIO01000003.1"/>
</dbReference>
<dbReference type="Proteomes" id="UP000306317">
    <property type="component" value="Unassembled WGS sequence"/>
</dbReference>
<keyword evidence="3" id="KW-1185">Reference proteome</keyword>
<dbReference type="OrthoDB" id="5951704at2"/>
<name>A0A4S3KM61_9GAMM</name>
<protein>
    <recommendedName>
        <fullName evidence="4">Type IV secretion protein</fullName>
    </recommendedName>
</protein>
<comment type="caution">
    <text evidence="2">The sequence shown here is derived from an EMBL/GenBank/DDBJ whole genome shotgun (WGS) entry which is preliminary data.</text>
</comment>
<evidence type="ECO:0000313" key="3">
    <source>
        <dbReference type="Proteomes" id="UP000306317"/>
    </source>
</evidence>
<dbReference type="AlphaFoldDB" id="A0A4S3KM61"/>
<accession>A0A4S3KM61</accession>
<feature type="signal peptide" evidence="1">
    <location>
        <begin position="1"/>
        <end position="36"/>
    </location>
</feature>
<organism evidence="2 3">
    <name type="scientific">Rhodanobacter lindaniclasticus</name>
    <dbReference type="NCBI Taxonomy" id="75310"/>
    <lineage>
        <taxon>Bacteria</taxon>
        <taxon>Pseudomonadati</taxon>
        <taxon>Pseudomonadota</taxon>
        <taxon>Gammaproteobacteria</taxon>
        <taxon>Lysobacterales</taxon>
        <taxon>Rhodanobacteraceae</taxon>
        <taxon>Rhodanobacter</taxon>
    </lineage>
</organism>
<sequence length="259" mass="28538">MNHRTRSNFGRRNACKVVLILGIGAVCGTAGTSSHAQVVTIDPAHIAQDVADFAKTMAQYAKEIAHYQAVVQHYQQQLIRLTHMDFSLPTMQNNYEEISQSDARDQVERACPSANGDGVAGAVSGLLQVFTPDVNASILRNQQVICEQIKFREINKYNLTVKMMKRLQDYSNKLKSLQKQQDDGGSSEGALAGTMSNMQMNSLALDNEMQTWKGQINADDQMISYLQGQKSVQARELLDGSHTALGRVIQAGMFAAAFH</sequence>
<reference evidence="2 3" key="1">
    <citation type="submission" date="2017-02" db="EMBL/GenBank/DDBJ databases">
        <title>Whole genome sequencing of Rhodanobacter lindaniclasticus DSM 17932.</title>
        <authorList>
            <person name="Kumar S."/>
            <person name="Patil P."/>
            <person name="Patil P.B."/>
        </authorList>
    </citation>
    <scope>NUCLEOTIDE SEQUENCE [LARGE SCALE GENOMIC DNA]</scope>
    <source>
        <strain evidence="2 3">DSM 17932</strain>
    </source>
</reference>
<feature type="chain" id="PRO_5020889737" description="Type IV secretion protein" evidence="1">
    <location>
        <begin position="37"/>
        <end position="259"/>
    </location>
</feature>
<proteinExistence type="predicted"/>
<evidence type="ECO:0000256" key="1">
    <source>
        <dbReference type="SAM" id="SignalP"/>
    </source>
</evidence>
<keyword evidence="1" id="KW-0732">Signal</keyword>
<evidence type="ECO:0008006" key="4">
    <source>
        <dbReference type="Google" id="ProtNLM"/>
    </source>
</evidence>
<evidence type="ECO:0000313" key="2">
    <source>
        <dbReference type="EMBL" id="THD09985.1"/>
    </source>
</evidence>